<proteinExistence type="predicted"/>
<evidence type="ECO:0000313" key="2">
    <source>
        <dbReference type="Proteomes" id="UP000274504"/>
    </source>
</evidence>
<gene>
    <name evidence="1" type="ORF">HDID_LOCUS329</name>
</gene>
<dbReference type="WBParaSite" id="HDID_0000032801-mRNA-1">
    <property type="protein sequence ID" value="HDID_0000032801-mRNA-1"/>
    <property type="gene ID" value="HDID_0000032801"/>
</dbReference>
<dbReference type="EMBL" id="UYSG01000039">
    <property type="protein sequence ID" value="VDL14772.1"/>
    <property type="molecule type" value="Genomic_DNA"/>
</dbReference>
<accession>A0A158QBQ7</accession>
<evidence type="ECO:0000313" key="3">
    <source>
        <dbReference type="WBParaSite" id="HDID_0000032801-mRNA-1"/>
    </source>
</evidence>
<protein>
    <submittedName>
        <fullName evidence="3">2-oxoacid_dh domain-containing protein</fullName>
    </submittedName>
</protein>
<reference evidence="1 2" key="2">
    <citation type="submission" date="2018-11" db="EMBL/GenBank/DDBJ databases">
        <authorList>
            <consortium name="Pathogen Informatics"/>
        </authorList>
    </citation>
    <scope>NUCLEOTIDE SEQUENCE [LARGE SCALE GENOMIC DNA]</scope>
</reference>
<name>A0A158QBQ7_HYMDI</name>
<organism evidence="3">
    <name type="scientific">Hymenolepis diminuta</name>
    <name type="common">Rat tapeworm</name>
    <dbReference type="NCBI Taxonomy" id="6216"/>
    <lineage>
        <taxon>Eukaryota</taxon>
        <taxon>Metazoa</taxon>
        <taxon>Spiralia</taxon>
        <taxon>Lophotrochozoa</taxon>
        <taxon>Platyhelminthes</taxon>
        <taxon>Cestoda</taxon>
        <taxon>Eucestoda</taxon>
        <taxon>Cyclophyllidea</taxon>
        <taxon>Hymenolepididae</taxon>
        <taxon>Hymenolepis</taxon>
    </lineage>
</organism>
<sequence length="77" mass="8343">MADEYQDNYGAFVFNMILTVAVEAVQHAPVANAVDQHIVLPVGHLYRILLPDVVDVAATARSPKIIDIAKAEDTILA</sequence>
<dbReference type="Proteomes" id="UP000274504">
    <property type="component" value="Unassembled WGS sequence"/>
</dbReference>
<reference evidence="3" key="1">
    <citation type="submission" date="2016-04" db="UniProtKB">
        <authorList>
            <consortium name="WormBaseParasite"/>
        </authorList>
    </citation>
    <scope>IDENTIFICATION</scope>
</reference>
<evidence type="ECO:0000313" key="1">
    <source>
        <dbReference type="EMBL" id="VDL14772.1"/>
    </source>
</evidence>
<dbReference type="AlphaFoldDB" id="A0A158QBQ7"/>